<evidence type="ECO:0000313" key="2">
    <source>
        <dbReference type="EMBL" id="GAA3965456.1"/>
    </source>
</evidence>
<evidence type="ECO:0000313" key="3">
    <source>
        <dbReference type="Proteomes" id="UP001501337"/>
    </source>
</evidence>
<reference evidence="3" key="1">
    <citation type="journal article" date="2019" name="Int. J. Syst. Evol. Microbiol.">
        <title>The Global Catalogue of Microorganisms (GCM) 10K type strain sequencing project: providing services to taxonomists for standard genome sequencing and annotation.</title>
        <authorList>
            <consortium name="The Broad Institute Genomics Platform"/>
            <consortium name="The Broad Institute Genome Sequencing Center for Infectious Disease"/>
            <person name="Wu L."/>
            <person name="Ma J."/>
        </authorList>
    </citation>
    <scope>NUCLEOTIDE SEQUENCE [LARGE SCALE GENOMIC DNA]</scope>
    <source>
        <strain evidence="3">JCM 17555</strain>
    </source>
</reference>
<gene>
    <name evidence="2" type="ORF">GCM10022278_24080</name>
</gene>
<protein>
    <submittedName>
        <fullName evidence="2">Uncharacterized protein</fullName>
    </submittedName>
</protein>
<comment type="caution">
    <text evidence="2">The sequence shown here is derived from an EMBL/GenBank/DDBJ whole genome shotgun (WGS) entry which is preliminary data.</text>
</comment>
<feature type="region of interest" description="Disordered" evidence="1">
    <location>
        <begin position="1"/>
        <end position="70"/>
    </location>
</feature>
<keyword evidence="3" id="KW-1185">Reference proteome</keyword>
<feature type="compositionally biased region" description="Acidic residues" evidence="1">
    <location>
        <begin position="1"/>
        <end position="10"/>
    </location>
</feature>
<dbReference type="EMBL" id="BAABBO010000010">
    <property type="protein sequence ID" value="GAA3965456.1"/>
    <property type="molecule type" value="Genomic_DNA"/>
</dbReference>
<sequence>MMSQDNDNEEQTPGTARTPQIIKGGCGIRFDPDQLSDETGFDFSGAEKLKEKSEDKQEDSASKDASDDRS</sequence>
<proteinExistence type="predicted"/>
<evidence type="ECO:0000256" key="1">
    <source>
        <dbReference type="SAM" id="MobiDB-lite"/>
    </source>
</evidence>
<dbReference type="Proteomes" id="UP001501337">
    <property type="component" value="Unassembled WGS sequence"/>
</dbReference>
<name>A0ABP7PH66_9GAMM</name>
<accession>A0ABP7PH66</accession>
<feature type="compositionally biased region" description="Basic and acidic residues" evidence="1">
    <location>
        <begin position="45"/>
        <end position="70"/>
    </location>
</feature>
<organism evidence="2 3">
    <name type="scientific">Allohahella marinimesophila</name>
    <dbReference type="NCBI Taxonomy" id="1054972"/>
    <lineage>
        <taxon>Bacteria</taxon>
        <taxon>Pseudomonadati</taxon>
        <taxon>Pseudomonadota</taxon>
        <taxon>Gammaproteobacteria</taxon>
        <taxon>Oceanospirillales</taxon>
        <taxon>Hahellaceae</taxon>
        <taxon>Allohahella</taxon>
    </lineage>
</organism>
<dbReference type="RefSeq" id="WP_344806660.1">
    <property type="nucleotide sequence ID" value="NZ_BAABBO010000010.1"/>
</dbReference>